<dbReference type="OrthoDB" id="885686at2"/>
<dbReference type="KEGG" id="hyh:D3Y59_01680"/>
<accession>A0A3B7QXN6</accession>
<gene>
    <name evidence="1" type="ORF">D3Y59_01680</name>
</gene>
<protein>
    <submittedName>
        <fullName evidence="1">Uncharacterized protein</fullName>
    </submittedName>
</protein>
<dbReference type="EMBL" id="CP032317">
    <property type="protein sequence ID" value="AYA35870.1"/>
    <property type="molecule type" value="Genomic_DNA"/>
</dbReference>
<sequence length="101" mass="11132">MQPAFANHLHLHLVPAGRRLDFEITPGNYAYVYRRCRNQQWQCVAQNACSPYLDKAPIDPQAAPEYVVRYRNAAGTVTAATPVVRADPAGLPGGPNWTNLA</sequence>
<name>A0A3B7QXN6_9BACT</name>
<reference evidence="1 2" key="1">
    <citation type="submission" date="2018-09" db="EMBL/GenBank/DDBJ databases">
        <title>Hymenobacter medium sp. nov., isolated from R2A medium.</title>
        <authorList>
            <person name="Yingchao G."/>
        </authorList>
    </citation>
    <scope>NUCLEOTIDE SEQUENCE [LARGE SCALE GENOMIC DNA]</scope>
    <source>
        <strain evidence="2">sh-6</strain>
    </source>
</reference>
<evidence type="ECO:0000313" key="1">
    <source>
        <dbReference type="EMBL" id="AYA35870.1"/>
    </source>
</evidence>
<evidence type="ECO:0000313" key="2">
    <source>
        <dbReference type="Proteomes" id="UP000262802"/>
    </source>
</evidence>
<keyword evidence="2" id="KW-1185">Reference proteome</keyword>
<proteinExistence type="predicted"/>
<dbReference type="Proteomes" id="UP000262802">
    <property type="component" value="Chromosome"/>
</dbReference>
<organism evidence="1 2">
    <name type="scientific">Hymenobacter oligotrophus</name>
    <dbReference type="NCBI Taxonomy" id="2319843"/>
    <lineage>
        <taxon>Bacteria</taxon>
        <taxon>Pseudomonadati</taxon>
        <taxon>Bacteroidota</taxon>
        <taxon>Cytophagia</taxon>
        <taxon>Cytophagales</taxon>
        <taxon>Hymenobacteraceae</taxon>
        <taxon>Hymenobacter</taxon>
    </lineage>
</organism>
<dbReference type="AlphaFoldDB" id="A0A3B7QXN6"/>